<feature type="region of interest" description="Disordered" evidence="1">
    <location>
        <begin position="1"/>
        <end position="23"/>
    </location>
</feature>
<accession>A0AAV5UFV7</accession>
<feature type="compositionally biased region" description="Pro residues" evidence="1">
    <location>
        <begin position="1"/>
        <end position="21"/>
    </location>
</feature>
<proteinExistence type="predicted"/>
<dbReference type="Proteomes" id="UP001432027">
    <property type="component" value="Unassembled WGS sequence"/>
</dbReference>
<gene>
    <name evidence="2" type="ORF">PENTCL1PPCAC_27357</name>
</gene>
<feature type="region of interest" description="Disordered" evidence="1">
    <location>
        <begin position="174"/>
        <end position="259"/>
    </location>
</feature>
<keyword evidence="3" id="KW-1185">Reference proteome</keyword>
<reference evidence="2" key="1">
    <citation type="submission" date="2023-10" db="EMBL/GenBank/DDBJ databases">
        <title>Genome assembly of Pristionchus species.</title>
        <authorList>
            <person name="Yoshida K."/>
            <person name="Sommer R.J."/>
        </authorList>
    </citation>
    <scope>NUCLEOTIDE SEQUENCE</scope>
    <source>
        <strain evidence="2">RS0144</strain>
    </source>
</reference>
<feature type="compositionally biased region" description="Low complexity" evidence="1">
    <location>
        <begin position="174"/>
        <end position="188"/>
    </location>
</feature>
<organism evidence="2 3">
    <name type="scientific">Pristionchus entomophagus</name>
    <dbReference type="NCBI Taxonomy" id="358040"/>
    <lineage>
        <taxon>Eukaryota</taxon>
        <taxon>Metazoa</taxon>
        <taxon>Ecdysozoa</taxon>
        <taxon>Nematoda</taxon>
        <taxon>Chromadorea</taxon>
        <taxon>Rhabditida</taxon>
        <taxon>Rhabditina</taxon>
        <taxon>Diplogasteromorpha</taxon>
        <taxon>Diplogasteroidea</taxon>
        <taxon>Neodiplogasteridae</taxon>
        <taxon>Pristionchus</taxon>
    </lineage>
</organism>
<dbReference type="EMBL" id="BTSX01000006">
    <property type="protein sequence ID" value="GMT05183.1"/>
    <property type="molecule type" value="Genomic_DNA"/>
</dbReference>
<comment type="caution">
    <text evidence="2">The sequence shown here is derived from an EMBL/GenBank/DDBJ whole genome shotgun (WGS) entry which is preliminary data.</text>
</comment>
<feature type="non-terminal residue" evidence="2">
    <location>
        <position position="313"/>
    </location>
</feature>
<sequence>SSLPLPPSSHPPSPPPLPPAPTLLTTDEILDLFAANVDGCGRIPDNLIENAEAAKRAALAAAAAAPSTATSSTSIQTPPSTSSTSLLIYPPIQMPPSSSIQTPPSSSTTDPSIQIPLSSSSTSLLVPSVIHRSPTSSGNAPPSPSFILQSYPPPVQLPSSISVLGWNPSTLLQMTSSQTPSSSSSTSSPIFAVPALPPHRSPSSSNRSFPSINAPKRKLSGQPLSSIHTTPPKARSQSMDGDGSSMNDQPSSSSSSAPVEPLVRIVPSFPRPPTNTTSADFCRFLMQYNIQEEDAEFSMKALESLHKKIKEKP</sequence>
<evidence type="ECO:0000313" key="2">
    <source>
        <dbReference type="EMBL" id="GMT05183.1"/>
    </source>
</evidence>
<feature type="compositionally biased region" description="Low complexity" evidence="1">
    <location>
        <begin position="201"/>
        <end position="211"/>
    </location>
</feature>
<name>A0AAV5UFV7_9BILA</name>
<feature type="compositionally biased region" description="Low complexity" evidence="1">
    <location>
        <begin position="61"/>
        <end position="85"/>
    </location>
</feature>
<protein>
    <submittedName>
        <fullName evidence="2">Uncharacterized protein</fullName>
    </submittedName>
</protein>
<evidence type="ECO:0000256" key="1">
    <source>
        <dbReference type="SAM" id="MobiDB-lite"/>
    </source>
</evidence>
<feature type="non-terminal residue" evidence="2">
    <location>
        <position position="1"/>
    </location>
</feature>
<feature type="compositionally biased region" description="Low complexity" evidence="1">
    <location>
        <begin position="95"/>
        <end position="118"/>
    </location>
</feature>
<feature type="region of interest" description="Disordered" evidence="1">
    <location>
        <begin position="61"/>
        <end position="118"/>
    </location>
</feature>
<evidence type="ECO:0000313" key="3">
    <source>
        <dbReference type="Proteomes" id="UP001432027"/>
    </source>
</evidence>
<feature type="compositionally biased region" description="Polar residues" evidence="1">
    <location>
        <begin position="222"/>
        <end position="250"/>
    </location>
</feature>
<dbReference type="AlphaFoldDB" id="A0AAV5UFV7"/>